<accession>A0ABT9XV51</accession>
<dbReference type="GO" id="GO:0006508">
    <property type="term" value="P:proteolysis"/>
    <property type="evidence" value="ECO:0007669"/>
    <property type="project" value="UniProtKB-KW"/>
</dbReference>
<feature type="domain" description="Peptidase S53" evidence="3">
    <location>
        <begin position="51"/>
        <end position="384"/>
    </location>
</feature>
<keyword evidence="4" id="KW-0378">Hydrolase</keyword>
<dbReference type="InterPro" id="IPR050819">
    <property type="entry name" value="Tripeptidyl-peptidase_I"/>
</dbReference>
<gene>
    <name evidence="4" type="ORF">J2S10_002641</name>
</gene>
<protein>
    <submittedName>
        <fullName evidence="4">Subtilase family serine protease</fullName>
    </submittedName>
</protein>
<sequence>MKKMIRNLLFMFTAVLCLIPAAGFSPQEKLKDAHPPIHIKNNGATPTYLNGYNPYQIKKAYGLDRITSTGAGQTIAIVDAFGSPTIANDLQVFSNQFGLPAANLTIAYPNGKPAKTDGGWALETALDVEWAHAIAPQANILLVVAKSASISNLLSAVDYATSHGAQVVSNSWGGSEFSTEASYDSHFQHTGVVYVASSGDNGSGMSWPASSPYVLSVGGTNLQLDSSGNYLGESAWSGSGGGTSTYESRPSYENSWQSVVGTHRGAPDVSWNADPNTGVAVYSSTLDSGQKGWFQVGGTSFGSPSWAALIALADQGRQTHLTSFNTITQLFTIAGTTNSTGYSTNYHDIITGSNGGFTSKAGYDLVTGIGSPKADILVPALNQSN</sequence>
<dbReference type="Gene3D" id="3.40.50.200">
    <property type="entry name" value="Peptidase S8/S53 domain"/>
    <property type="match status" value="1"/>
</dbReference>
<dbReference type="SUPFAM" id="SSF52743">
    <property type="entry name" value="Subtilisin-like"/>
    <property type="match status" value="1"/>
</dbReference>
<comment type="caution">
    <text evidence="4">The sequence shown here is derived from an EMBL/GenBank/DDBJ whole genome shotgun (WGS) entry which is preliminary data.</text>
</comment>
<dbReference type="PANTHER" id="PTHR14218:SF15">
    <property type="entry name" value="TRIPEPTIDYL-PEPTIDASE 1"/>
    <property type="match status" value="1"/>
</dbReference>
<evidence type="ECO:0000313" key="5">
    <source>
        <dbReference type="Proteomes" id="UP001224122"/>
    </source>
</evidence>
<dbReference type="InterPro" id="IPR030400">
    <property type="entry name" value="Sedolisin_dom"/>
</dbReference>
<evidence type="ECO:0000256" key="2">
    <source>
        <dbReference type="SAM" id="SignalP"/>
    </source>
</evidence>
<feature type="chain" id="PRO_5045330525" evidence="2">
    <location>
        <begin position="24"/>
        <end position="385"/>
    </location>
</feature>
<comment type="similarity">
    <text evidence="1">Belongs to the peptidase S8 family.</text>
</comment>
<dbReference type="InterPro" id="IPR036852">
    <property type="entry name" value="Peptidase_S8/S53_dom_sf"/>
</dbReference>
<evidence type="ECO:0000313" key="4">
    <source>
        <dbReference type="EMBL" id="MDQ0199459.1"/>
    </source>
</evidence>
<dbReference type="RefSeq" id="WP_307408390.1">
    <property type="nucleotide sequence ID" value="NZ_JAUSTW010000004.1"/>
</dbReference>
<evidence type="ECO:0000259" key="3">
    <source>
        <dbReference type="PROSITE" id="PS51695"/>
    </source>
</evidence>
<dbReference type="CDD" id="cd04056">
    <property type="entry name" value="Peptidases_S53"/>
    <property type="match status" value="1"/>
</dbReference>
<keyword evidence="5" id="KW-1185">Reference proteome</keyword>
<dbReference type="PROSITE" id="PS51892">
    <property type="entry name" value="SUBTILASE"/>
    <property type="match status" value="1"/>
</dbReference>
<comment type="caution">
    <text evidence="1">Lacks conserved residue(s) required for the propagation of feature annotation.</text>
</comment>
<reference evidence="4 5" key="1">
    <citation type="submission" date="2023-07" db="EMBL/GenBank/DDBJ databases">
        <title>Genomic Encyclopedia of Type Strains, Phase IV (KMG-IV): sequencing the most valuable type-strain genomes for metagenomic binning, comparative biology and taxonomic classification.</title>
        <authorList>
            <person name="Goeker M."/>
        </authorList>
    </citation>
    <scope>NUCLEOTIDE SEQUENCE [LARGE SCALE GENOMIC DNA]</scope>
    <source>
        <strain evidence="4 5">DSM 27594</strain>
    </source>
</reference>
<proteinExistence type="inferred from homology"/>
<feature type="signal peptide" evidence="2">
    <location>
        <begin position="1"/>
        <end position="23"/>
    </location>
</feature>
<keyword evidence="4" id="KW-0645">Protease</keyword>
<keyword evidence="2" id="KW-0732">Signal</keyword>
<evidence type="ECO:0000256" key="1">
    <source>
        <dbReference type="PROSITE-ProRule" id="PRU01240"/>
    </source>
</evidence>
<dbReference type="PANTHER" id="PTHR14218">
    <property type="entry name" value="PROTEASE S8 TRIPEPTIDYL PEPTIDASE I CLN2"/>
    <property type="match status" value="1"/>
</dbReference>
<organism evidence="4 5">
    <name type="scientific">Neobacillus ginsengisoli</name>
    <dbReference type="NCBI Taxonomy" id="904295"/>
    <lineage>
        <taxon>Bacteria</taxon>
        <taxon>Bacillati</taxon>
        <taxon>Bacillota</taxon>
        <taxon>Bacilli</taxon>
        <taxon>Bacillales</taxon>
        <taxon>Bacillaceae</taxon>
        <taxon>Neobacillus</taxon>
    </lineage>
</organism>
<dbReference type="GO" id="GO:0008233">
    <property type="term" value="F:peptidase activity"/>
    <property type="evidence" value="ECO:0007669"/>
    <property type="project" value="UniProtKB-KW"/>
</dbReference>
<dbReference type="Proteomes" id="UP001224122">
    <property type="component" value="Unassembled WGS sequence"/>
</dbReference>
<name>A0ABT9XV51_9BACI</name>
<dbReference type="PROSITE" id="PS51695">
    <property type="entry name" value="SEDOLISIN"/>
    <property type="match status" value="1"/>
</dbReference>
<dbReference type="EMBL" id="JAUSTW010000004">
    <property type="protein sequence ID" value="MDQ0199459.1"/>
    <property type="molecule type" value="Genomic_DNA"/>
</dbReference>